<keyword evidence="1" id="KW-0732">Signal</keyword>
<dbReference type="Pfam" id="PF07396">
    <property type="entry name" value="Porin_O_P"/>
    <property type="match status" value="1"/>
</dbReference>
<organism evidence="2 3">
    <name type="scientific">Prosthecobacter fusiformis</name>
    <dbReference type="NCBI Taxonomy" id="48464"/>
    <lineage>
        <taxon>Bacteria</taxon>
        <taxon>Pseudomonadati</taxon>
        <taxon>Verrucomicrobiota</taxon>
        <taxon>Verrucomicrobiia</taxon>
        <taxon>Verrucomicrobiales</taxon>
        <taxon>Verrucomicrobiaceae</taxon>
        <taxon>Prosthecobacter</taxon>
    </lineage>
</organism>
<evidence type="ECO:0000313" key="2">
    <source>
        <dbReference type="EMBL" id="TDU64095.1"/>
    </source>
</evidence>
<dbReference type="SUPFAM" id="SSF56935">
    <property type="entry name" value="Porins"/>
    <property type="match status" value="1"/>
</dbReference>
<feature type="signal peptide" evidence="1">
    <location>
        <begin position="1"/>
        <end position="29"/>
    </location>
</feature>
<evidence type="ECO:0000256" key="1">
    <source>
        <dbReference type="SAM" id="SignalP"/>
    </source>
</evidence>
<dbReference type="Proteomes" id="UP000295662">
    <property type="component" value="Unassembled WGS sequence"/>
</dbReference>
<evidence type="ECO:0000313" key="3">
    <source>
        <dbReference type="Proteomes" id="UP000295662"/>
    </source>
</evidence>
<gene>
    <name evidence="2" type="ORF">EI77_04279</name>
</gene>
<feature type="chain" id="PRO_5020537516" evidence="1">
    <location>
        <begin position="30"/>
        <end position="403"/>
    </location>
</feature>
<dbReference type="RefSeq" id="WP_133797261.1">
    <property type="nucleotide sequence ID" value="NZ_SOCA01000012.1"/>
</dbReference>
<proteinExistence type="predicted"/>
<protein>
    <submittedName>
        <fullName evidence="2">Phosphate-selective porin O/P</fullName>
    </submittedName>
</protein>
<comment type="caution">
    <text evidence="2">The sequence shown here is derived from an EMBL/GenBank/DDBJ whole genome shotgun (WGS) entry which is preliminary data.</text>
</comment>
<dbReference type="Gene3D" id="2.40.160.10">
    <property type="entry name" value="Porin"/>
    <property type="match status" value="1"/>
</dbReference>
<sequence>MTVPSPLQRLSLLLLLLALLLSPAHPGSAGEAPPTFLSATLTAPSPRGDPLENLGRLYKNDANDYLQELWLLGRYHGHYHWSQGSAGEDEGHEVRRFRLGAQAQLLHKLTLHAQMLSGSDLNPFYNGFTELWVQWGFTPKIALTLGQQKHRFSHDRNISSRYIHYLERSMLTNMFAADYTPAATLQGKIGPVTYYTGLFSNATSRQIDEAFTQFDSGYSYLAAAYINLGHRLRTETAHLHLTALHSQANENATNLNRFDNGLSTALILTQGSAALVTELTAGLGSDEGDAYGLNIQPSYYLTDNLQLALRYQIAASNGPLGLQAQSRYETPAGLPRGDLYQAGYIGLNYHIAKHRLKLMTGLEYATMGGESVWTASTMIRFFFGPHSSGPYPMNQILHGHFLD</sequence>
<dbReference type="OrthoDB" id="178488at2"/>
<accession>A0A4R7RKF5</accession>
<dbReference type="InterPro" id="IPR010870">
    <property type="entry name" value="Porin_O/P"/>
</dbReference>
<keyword evidence="3" id="KW-1185">Reference proteome</keyword>
<name>A0A4R7RKF5_9BACT</name>
<dbReference type="AlphaFoldDB" id="A0A4R7RKF5"/>
<dbReference type="EMBL" id="SOCA01000012">
    <property type="protein sequence ID" value="TDU64095.1"/>
    <property type="molecule type" value="Genomic_DNA"/>
</dbReference>
<reference evidence="2 3" key="1">
    <citation type="submission" date="2019-03" db="EMBL/GenBank/DDBJ databases">
        <title>Genomic Encyclopedia of Archaeal and Bacterial Type Strains, Phase II (KMG-II): from individual species to whole genera.</title>
        <authorList>
            <person name="Goeker M."/>
        </authorList>
    </citation>
    <scope>NUCLEOTIDE SEQUENCE [LARGE SCALE GENOMIC DNA]</scope>
    <source>
        <strain evidence="2 3">ATCC 25309</strain>
    </source>
</reference>
<dbReference type="InterPro" id="IPR023614">
    <property type="entry name" value="Porin_dom_sf"/>
</dbReference>